<dbReference type="EMBL" id="VMBG01000001">
    <property type="protein sequence ID" value="TSJ78758.1"/>
    <property type="molecule type" value="Genomic_DNA"/>
</dbReference>
<dbReference type="GO" id="GO:0009279">
    <property type="term" value="C:cell outer membrane"/>
    <property type="evidence" value="ECO:0007669"/>
    <property type="project" value="UniProtKB-SubCell"/>
</dbReference>
<protein>
    <recommendedName>
        <fullName evidence="11">Transporter</fullName>
    </recommendedName>
</protein>
<comment type="subcellular location">
    <subcellularLocation>
        <location evidence="1">Cell outer membrane</location>
        <topology evidence="1">Multi-pass membrane protein</topology>
    </subcellularLocation>
</comment>
<dbReference type="Pfam" id="PF03349">
    <property type="entry name" value="Toluene_X"/>
    <property type="match status" value="1"/>
</dbReference>
<dbReference type="RefSeq" id="WP_144229099.1">
    <property type="nucleotide sequence ID" value="NZ_CBCRVV010000002.1"/>
</dbReference>
<evidence type="ECO:0000313" key="10">
    <source>
        <dbReference type="Proteomes" id="UP000315648"/>
    </source>
</evidence>
<evidence type="ECO:0000256" key="2">
    <source>
        <dbReference type="ARBA" id="ARBA00008163"/>
    </source>
</evidence>
<dbReference type="InterPro" id="IPR005017">
    <property type="entry name" value="OMPP1/FadL/TodX"/>
</dbReference>
<evidence type="ECO:0000256" key="3">
    <source>
        <dbReference type="ARBA" id="ARBA00022452"/>
    </source>
</evidence>
<reference evidence="9 10" key="1">
    <citation type="submission" date="2019-07" db="EMBL/GenBank/DDBJ databases">
        <title>Description of 53C-WASEF.</title>
        <authorList>
            <person name="Pitt A."/>
            <person name="Hahn M.W."/>
        </authorList>
    </citation>
    <scope>NUCLEOTIDE SEQUENCE [LARGE SCALE GENOMIC DNA]</scope>
    <source>
        <strain evidence="9 10">53C-WASEF</strain>
    </source>
</reference>
<feature type="chain" id="PRO_5022150253" description="Transporter" evidence="8">
    <location>
        <begin position="38"/>
        <end position="416"/>
    </location>
</feature>
<comment type="similarity">
    <text evidence="2">Belongs to the OmpP1/FadL family.</text>
</comment>
<dbReference type="GO" id="GO:0015483">
    <property type="term" value="F:long-chain fatty acid transporting porin activity"/>
    <property type="evidence" value="ECO:0007669"/>
    <property type="project" value="TreeGrafter"/>
</dbReference>
<accession>A0A556QQ37</accession>
<dbReference type="PANTHER" id="PTHR35093:SF8">
    <property type="entry name" value="OUTER MEMBRANE PROTEIN NMB0088-RELATED"/>
    <property type="match status" value="1"/>
</dbReference>
<proteinExistence type="inferred from homology"/>
<keyword evidence="3" id="KW-1134">Transmembrane beta strand</keyword>
<dbReference type="PANTHER" id="PTHR35093">
    <property type="entry name" value="OUTER MEMBRANE PROTEIN NMB0088-RELATED"/>
    <property type="match status" value="1"/>
</dbReference>
<dbReference type="Proteomes" id="UP000315648">
    <property type="component" value="Unassembled WGS sequence"/>
</dbReference>
<keyword evidence="5 8" id="KW-0732">Signal</keyword>
<evidence type="ECO:0008006" key="11">
    <source>
        <dbReference type="Google" id="ProtNLM"/>
    </source>
</evidence>
<evidence type="ECO:0000256" key="5">
    <source>
        <dbReference type="ARBA" id="ARBA00022729"/>
    </source>
</evidence>
<dbReference type="AlphaFoldDB" id="A0A556QQ37"/>
<name>A0A556QQ37_9BACT</name>
<keyword evidence="7" id="KW-0998">Cell outer membrane</keyword>
<keyword evidence="4" id="KW-0812">Transmembrane</keyword>
<organism evidence="9 10">
    <name type="scientific">Rariglobus hedericola</name>
    <dbReference type="NCBI Taxonomy" id="2597822"/>
    <lineage>
        <taxon>Bacteria</taxon>
        <taxon>Pseudomonadati</taxon>
        <taxon>Verrucomicrobiota</taxon>
        <taxon>Opitutia</taxon>
        <taxon>Opitutales</taxon>
        <taxon>Opitutaceae</taxon>
        <taxon>Rariglobus</taxon>
    </lineage>
</organism>
<dbReference type="OrthoDB" id="19849at2"/>
<dbReference type="Gene3D" id="2.40.160.60">
    <property type="entry name" value="Outer membrane protein transport protein (OMPP1/FadL/TodX)"/>
    <property type="match status" value="1"/>
</dbReference>
<evidence type="ECO:0000256" key="4">
    <source>
        <dbReference type="ARBA" id="ARBA00022692"/>
    </source>
</evidence>
<evidence type="ECO:0000313" key="9">
    <source>
        <dbReference type="EMBL" id="TSJ78758.1"/>
    </source>
</evidence>
<comment type="caution">
    <text evidence="9">The sequence shown here is derived from an EMBL/GenBank/DDBJ whole genome shotgun (WGS) entry which is preliminary data.</text>
</comment>
<evidence type="ECO:0000256" key="6">
    <source>
        <dbReference type="ARBA" id="ARBA00023136"/>
    </source>
</evidence>
<evidence type="ECO:0000256" key="7">
    <source>
        <dbReference type="ARBA" id="ARBA00023237"/>
    </source>
</evidence>
<sequence length="416" mass="45150">MNHPVPNMHTTSLYSRNRALLALFPLALAAIFTPATAFANGTRLPNQDAEATARGNAFVATADNPSAIYYNPAGLTQLSGVQVLAGSYVIETQNDYHPTTGGTVEAKREIAIIPHLYASFTPENSPLSYGLGVYSPFGQASEWPDNSGFRTIATRNEITFITIAPTIAWKISDSLSIGAGLQINSVEAKLRNGLTPVPPGELRFEGDDTSYGYNIGIMWKPSEHHVFGLNYQSRSTSHFKGSVELTSFGLSAPASVDLPFPDVITLGYSWRPTPKWNFEVGVDRTNWDLLNTATLDSALLTVPINFDWKPSYYYLFGVTRYLPDGWRVSAGYCYSQNSVPSDTFTPAVPDMSRHLASVGVGRTFGALSCYLTYQHGFKASRSVSGSPTGPAPFNQSADGRYENTINAISLSGGYAF</sequence>
<keyword evidence="6" id="KW-0472">Membrane</keyword>
<gene>
    <name evidence="9" type="ORF">FPL22_05470</name>
</gene>
<evidence type="ECO:0000256" key="1">
    <source>
        <dbReference type="ARBA" id="ARBA00004571"/>
    </source>
</evidence>
<feature type="signal peptide" evidence="8">
    <location>
        <begin position="1"/>
        <end position="37"/>
    </location>
</feature>
<keyword evidence="10" id="KW-1185">Reference proteome</keyword>
<dbReference type="SUPFAM" id="SSF56935">
    <property type="entry name" value="Porins"/>
    <property type="match status" value="1"/>
</dbReference>
<evidence type="ECO:0000256" key="8">
    <source>
        <dbReference type="SAM" id="SignalP"/>
    </source>
</evidence>